<evidence type="ECO:0000256" key="1">
    <source>
        <dbReference type="ARBA" id="ARBA00022679"/>
    </source>
</evidence>
<dbReference type="InterPro" id="IPR041698">
    <property type="entry name" value="Methyltransf_25"/>
</dbReference>
<keyword evidence="4" id="KW-1185">Reference proteome</keyword>
<feature type="domain" description="Methyltransferase" evidence="2">
    <location>
        <begin position="42"/>
        <end position="137"/>
    </location>
</feature>
<keyword evidence="1" id="KW-0808">Transferase</keyword>
<dbReference type="Gene3D" id="3.40.50.150">
    <property type="entry name" value="Vaccinia Virus protein VP39"/>
    <property type="match status" value="1"/>
</dbReference>
<evidence type="ECO:0000313" key="4">
    <source>
        <dbReference type="Proteomes" id="UP000609064"/>
    </source>
</evidence>
<reference evidence="3" key="1">
    <citation type="journal article" date="2014" name="Int. J. Syst. Evol. Microbiol.">
        <title>Complete genome sequence of Corynebacterium casei LMG S-19264T (=DSM 44701T), isolated from a smear-ripened cheese.</title>
        <authorList>
            <consortium name="US DOE Joint Genome Institute (JGI-PGF)"/>
            <person name="Walter F."/>
            <person name="Albersmeier A."/>
            <person name="Kalinowski J."/>
            <person name="Ruckert C."/>
        </authorList>
    </citation>
    <scope>NUCLEOTIDE SEQUENCE</scope>
    <source>
        <strain evidence="3">CGMCC 1.15958</strain>
    </source>
</reference>
<sequence length="244" mass="27870">MNENSYDAIAEQYKNSKQLGFRKCIEEYTLLKLIGDVSNKKILDLACGEGIYTRKIKALGAAKILGVDLSSEMIKLAEAEELKNLIGCEYLVNDALALGKVDDFDIVMCMYLFNYAQTKEELLQMCKTVFLNLKSGGKLVGFNDNPMNKLENYATYKEYGFIKASTETRNEGDFVRYVIFNPDGTEFSFNNFYLSPQTYEACFKEVGFKNFRWEGPFLDAKVSDTEYWDTFFIDPPLIGFSAEK</sequence>
<accession>A0A916Z1I1</accession>
<evidence type="ECO:0000259" key="2">
    <source>
        <dbReference type="Pfam" id="PF13649"/>
    </source>
</evidence>
<gene>
    <name evidence="3" type="ORF">GCM10011514_39550</name>
</gene>
<comment type="caution">
    <text evidence="3">The sequence shown here is derived from an EMBL/GenBank/DDBJ whole genome shotgun (WGS) entry which is preliminary data.</text>
</comment>
<protein>
    <recommendedName>
        <fullName evidence="2">Methyltransferase domain-containing protein</fullName>
    </recommendedName>
</protein>
<dbReference type="Pfam" id="PF13649">
    <property type="entry name" value="Methyltransf_25"/>
    <property type="match status" value="1"/>
</dbReference>
<dbReference type="GO" id="GO:0016740">
    <property type="term" value="F:transferase activity"/>
    <property type="evidence" value="ECO:0007669"/>
    <property type="project" value="UniProtKB-KW"/>
</dbReference>
<dbReference type="RefSeq" id="WP_188768663.1">
    <property type="nucleotide sequence ID" value="NZ_BMKK01000009.1"/>
</dbReference>
<dbReference type="SUPFAM" id="SSF53335">
    <property type="entry name" value="S-adenosyl-L-methionine-dependent methyltransferases"/>
    <property type="match status" value="1"/>
</dbReference>
<reference evidence="3" key="2">
    <citation type="submission" date="2020-09" db="EMBL/GenBank/DDBJ databases">
        <authorList>
            <person name="Sun Q."/>
            <person name="Zhou Y."/>
        </authorList>
    </citation>
    <scope>NUCLEOTIDE SEQUENCE</scope>
    <source>
        <strain evidence="3">CGMCC 1.15958</strain>
    </source>
</reference>
<dbReference type="PANTHER" id="PTHR43861">
    <property type="entry name" value="TRANS-ACONITATE 2-METHYLTRANSFERASE-RELATED"/>
    <property type="match status" value="1"/>
</dbReference>
<proteinExistence type="predicted"/>
<dbReference type="Proteomes" id="UP000609064">
    <property type="component" value="Unassembled WGS sequence"/>
</dbReference>
<dbReference type="CDD" id="cd02440">
    <property type="entry name" value="AdoMet_MTases"/>
    <property type="match status" value="1"/>
</dbReference>
<organism evidence="3 4">
    <name type="scientific">Emticicia aquatilis</name>
    <dbReference type="NCBI Taxonomy" id="1537369"/>
    <lineage>
        <taxon>Bacteria</taxon>
        <taxon>Pseudomonadati</taxon>
        <taxon>Bacteroidota</taxon>
        <taxon>Cytophagia</taxon>
        <taxon>Cytophagales</taxon>
        <taxon>Leadbetterellaceae</taxon>
        <taxon>Emticicia</taxon>
    </lineage>
</organism>
<name>A0A916Z1I1_9BACT</name>
<dbReference type="AlphaFoldDB" id="A0A916Z1I1"/>
<dbReference type="InterPro" id="IPR029063">
    <property type="entry name" value="SAM-dependent_MTases_sf"/>
</dbReference>
<evidence type="ECO:0000313" key="3">
    <source>
        <dbReference type="EMBL" id="GGD71522.1"/>
    </source>
</evidence>
<dbReference type="EMBL" id="BMKK01000009">
    <property type="protein sequence ID" value="GGD71522.1"/>
    <property type="molecule type" value="Genomic_DNA"/>
</dbReference>